<keyword evidence="2" id="KW-1185">Reference proteome</keyword>
<proteinExistence type="predicted"/>
<evidence type="ECO:0000313" key="1">
    <source>
        <dbReference type="EMBL" id="GJT93668.1"/>
    </source>
</evidence>
<evidence type="ECO:0000313" key="2">
    <source>
        <dbReference type="Proteomes" id="UP001151760"/>
    </source>
</evidence>
<dbReference type="Proteomes" id="UP001151760">
    <property type="component" value="Unassembled WGS sequence"/>
</dbReference>
<comment type="caution">
    <text evidence="1">The sequence shown here is derived from an EMBL/GenBank/DDBJ whole genome shotgun (WGS) entry which is preliminary data.</text>
</comment>
<gene>
    <name evidence="1" type="ORF">Tco_1082513</name>
</gene>
<protein>
    <submittedName>
        <fullName evidence="1">Uncharacterized protein</fullName>
    </submittedName>
</protein>
<sequence>MWAEVVEGHLIGLKLVEVVDDVNSLNKEGGSLAAIENVNLDAGYDSGFEDGSSKEPNVNAEGLSDDFFAQYDQSDIHVNENIHDDNDGDVEVVQPTGSEADQQYMVNLRDDIATQITQARS</sequence>
<reference evidence="1" key="2">
    <citation type="submission" date="2022-01" db="EMBL/GenBank/DDBJ databases">
        <authorList>
            <person name="Yamashiro T."/>
            <person name="Shiraishi A."/>
            <person name="Satake H."/>
            <person name="Nakayama K."/>
        </authorList>
    </citation>
    <scope>NUCLEOTIDE SEQUENCE</scope>
</reference>
<name>A0ABQ5I2P8_9ASTR</name>
<dbReference type="EMBL" id="BQNB010020224">
    <property type="protein sequence ID" value="GJT93668.1"/>
    <property type="molecule type" value="Genomic_DNA"/>
</dbReference>
<accession>A0ABQ5I2P8</accession>
<reference evidence="1" key="1">
    <citation type="journal article" date="2022" name="Int. J. Mol. Sci.">
        <title>Draft Genome of Tanacetum Coccineum: Genomic Comparison of Closely Related Tanacetum-Family Plants.</title>
        <authorList>
            <person name="Yamashiro T."/>
            <person name="Shiraishi A."/>
            <person name="Nakayama K."/>
            <person name="Satake H."/>
        </authorList>
    </citation>
    <scope>NUCLEOTIDE SEQUENCE</scope>
</reference>
<organism evidence="1 2">
    <name type="scientific">Tanacetum coccineum</name>
    <dbReference type="NCBI Taxonomy" id="301880"/>
    <lineage>
        <taxon>Eukaryota</taxon>
        <taxon>Viridiplantae</taxon>
        <taxon>Streptophyta</taxon>
        <taxon>Embryophyta</taxon>
        <taxon>Tracheophyta</taxon>
        <taxon>Spermatophyta</taxon>
        <taxon>Magnoliopsida</taxon>
        <taxon>eudicotyledons</taxon>
        <taxon>Gunneridae</taxon>
        <taxon>Pentapetalae</taxon>
        <taxon>asterids</taxon>
        <taxon>campanulids</taxon>
        <taxon>Asterales</taxon>
        <taxon>Asteraceae</taxon>
        <taxon>Asteroideae</taxon>
        <taxon>Anthemideae</taxon>
        <taxon>Anthemidinae</taxon>
        <taxon>Tanacetum</taxon>
    </lineage>
</organism>